<dbReference type="EMBL" id="JACHGB010000005">
    <property type="protein sequence ID" value="MBB5272764.1"/>
    <property type="molecule type" value="Genomic_DNA"/>
</dbReference>
<comment type="similarity">
    <text evidence="1">Belongs to the short-chain dehydrogenases/reductases (SDR) family.</text>
</comment>
<dbReference type="InterPro" id="IPR002347">
    <property type="entry name" value="SDR_fam"/>
</dbReference>
<comment type="caution">
    <text evidence="3">The sequence shown here is derived from an EMBL/GenBank/DDBJ whole genome shotgun (WGS) entry which is preliminary data.</text>
</comment>
<evidence type="ECO:0000313" key="4">
    <source>
        <dbReference type="Proteomes" id="UP000532440"/>
    </source>
</evidence>
<dbReference type="InterPro" id="IPR020904">
    <property type="entry name" value="Sc_DH/Rdtase_CS"/>
</dbReference>
<accession>A0A7W8HIL5</accession>
<dbReference type="PROSITE" id="PS00061">
    <property type="entry name" value="ADH_SHORT"/>
    <property type="match status" value="1"/>
</dbReference>
<evidence type="ECO:0000313" key="3">
    <source>
        <dbReference type="EMBL" id="MBB5272764.1"/>
    </source>
</evidence>
<organism evidence="3 4">
    <name type="scientific">Quisquiliibacterium transsilvanicum</name>
    <dbReference type="NCBI Taxonomy" id="1549638"/>
    <lineage>
        <taxon>Bacteria</taxon>
        <taxon>Pseudomonadati</taxon>
        <taxon>Pseudomonadota</taxon>
        <taxon>Betaproteobacteria</taxon>
        <taxon>Burkholderiales</taxon>
        <taxon>Burkholderiaceae</taxon>
        <taxon>Quisquiliibacterium</taxon>
    </lineage>
</organism>
<keyword evidence="2" id="KW-0560">Oxidoreductase</keyword>
<sequence>MSELAGKIALITGAASGIGLATSELMAAAGATVVMADLDQEAGNNAAASVERSGGRAVFHRLDVRDAQACSALVESVVERFGHLDVAFNNAGISGSTSLTEDQGLELWQRVLDVNLTGVFHCLVPQLRAMRAAGKGAIVNTASIAGTGGAAGAAAYSASKHGVIGLTRTAALEYAKHGIRINAVCPGYIETPMTVGDRSIFTGPHLDRAVSAAPMRRLGRPQEIAEMVLWLCSDRSSYVTGGQHIVDGGVTASC</sequence>
<dbReference type="CDD" id="cd05233">
    <property type="entry name" value="SDR_c"/>
    <property type="match status" value="1"/>
</dbReference>
<dbReference type="SUPFAM" id="SSF51735">
    <property type="entry name" value="NAD(P)-binding Rossmann-fold domains"/>
    <property type="match status" value="1"/>
</dbReference>
<keyword evidence="4" id="KW-1185">Reference proteome</keyword>
<dbReference type="GO" id="GO:0016491">
    <property type="term" value="F:oxidoreductase activity"/>
    <property type="evidence" value="ECO:0007669"/>
    <property type="project" value="UniProtKB-KW"/>
</dbReference>
<name>A0A7W8HIL5_9BURK</name>
<dbReference type="InterPro" id="IPR036291">
    <property type="entry name" value="NAD(P)-bd_dom_sf"/>
</dbReference>
<dbReference type="Pfam" id="PF13561">
    <property type="entry name" value="adh_short_C2"/>
    <property type="match status" value="1"/>
</dbReference>
<dbReference type="Proteomes" id="UP000532440">
    <property type="component" value="Unassembled WGS sequence"/>
</dbReference>
<dbReference type="RefSeq" id="WP_183968596.1">
    <property type="nucleotide sequence ID" value="NZ_BAABEW010000012.1"/>
</dbReference>
<protein>
    <submittedName>
        <fullName evidence="3">NAD(P)-dependent dehydrogenase (Short-subunit alcohol dehydrogenase family)</fullName>
    </submittedName>
</protein>
<dbReference type="PANTHER" id="PTHR24321">
    <property type="entry name" value="DEHYDROGENASES, SHORT CHAIN"/>
    <property type="match status" value="1"/>
</dbReference>
<dbReference type="PANTHER" id="PTHR24321:SF8">
    <property type="entry name" value="ESTRADIOL 17-BETA-DEHYDROGENASE 8-RELATED"/>
    <property type="match status" value="1"/>
</dbReference>
<proteinExistence type="inferred from homology"/>
<dbReference type="AlphaFoldDB" id="A0A7W8HIL5"/>
<dbReference type="Gene3D" id="3.40.50.720">
    <property type="entry name" value="NAD(P)-binding Rossmann-like Domain"/>
    <property type="match status" value="1"/>
</dbReference>
<dbReference type="PRINTS" id="PR00081">
    <property type="entry name" value="GDHRDH"/>
</dbReference>
<dbReference type="FunFam" id="3.40.50.720:FF:000084">
    <property type="entry name" value="Short-chain dehydrogenase reductase"/>
    <property type="match status" value="1"/>
</dbReference>
<evidence type="ECO:0000256" key="1">
    <source>
        <dbReference type="ARBA" id="ARBA00006484"/>
    </source>
</evidence>
<dbReference type="NCBIfam" id="NF005559">
    <property type="entry name" value="PRK07231.1"/>
    <property type="match status" value="1"/>
</dbReference>
<dbReference type="PRINTS" id="PR00080">
    <property type="entry name" value="SDRFAMILY"/>
</dbReference>
<gene>
    <name evidence="3" type="ORF">HNQ70_002787</name>
</gene>
<evidence type="ECO:0000256" key="2">
    <source>
        <dbReference type="ARBA" id="ARBA00023002"/>
    </source>
</evidence>
<reference evidence="3 4" key="1">
    <citation type="submission" date="2020-08" db="EMBL/GenBank/DDBJ databases">
        <title>Genomic Encyclopedia of Type Strains, Phase IV (KMG-IV): sequencing the most valuable type-strain genomes for metagenomic binning, comparative biology and taxonomic classification.</title>
        <authorList>
            <person name="Goeker M."/>
        </authorList>
    </citation>
    <scope>NUCLEOTIDE SEQUENCE [LARGE SCALE GENOMIC DNA]</scope>
    <source>
        <strain evidence="3 4">DSM 29781</strain>
    </source>
</reference>